<feature type="transmembrane region" description="Helical" evidence="8">
    <location>
        <begin position="237"/>
        <end position="258"/>
    </location>
</feature>
<accession>A0ABV1ARD0</accession>
<evidence type="ECO:0000256" key="3">
    <source>
        <dbReference type="ARBA" id="ARBA00022475"/>
    </source>
</evidence>
<dbReference type="InterPro" id="IPR045324">
    <property type="entry name" value="Small_multidrug_res"/>
</dbReference>
<name>A0ABV1ARD0_9FIRM</name>
<reference evidence="9 10" key="1">
    <citation type="submission" date="2024-03" db="EMBL/GenBank/DDBJ databases">
        <title>Human intestinal bacterial collection.</title>
        <authorList>
            <person name="Pauvert C."/>
            <person name="Hitch T.C.A."/>
            <person name="Clavel T."/>
        </authorList>
    </citation>
    <scope>NUCLEOTIDE SEQUENCE [LARGE SCALE GENOMIC DNA]</scope>
    <source>
        <strain evidence="9 10">CLA-AA-H95</strain>
    </source>
</reference>
<feature type="transmembrane region" description="Helical" evidence="8">
    <location>
        <begin position="115"/>
        <end position="133"/>
    </location>
</feature>
<keyword evidence="6 8" id="KW-0472">Membrane</keyword>
<gene>
    <name evidence="9" type="ORF">WMO75_16660</name>
</gene>
<keyword evidence="5 8" id="KW-1133">Transmembrane helix</keyword>
<keyword evidence="2" id="KW-0813">Transport</keyword>
<evidence type="ECO:0000256" key="8">
    <source>
        <dbReference type="SAM" id="Phobius"/>
    </source>
</evidence>
<comment type="caution">
    <text evidence="9">The sequence shown here is derived from an EMBL/GenBank/DDBJ whole genome shotgun (WGS) entry which is preliminary data.</text>
</comment>
<dbReference type="Proteomes" id="UP001446032">
    <property type="component" value="Unassembled WGS sequence"/>
</dbReference>
<feature type="transmembrane region" description="Helical" evidence="8">
    <location>
        <begin position="145"/>
        <end position="168"/>
    </location>
</feature>
<feature type="transmembrane region" description="Helical" evidence="8">
    <location>
        <begin position="88"/>
        <end position="108"/>
    </location>
</feature>
<dbReference type="PANTHER" id="PTHR30561">
    <property type="entry name" value="SMR FAMILY PROTON-DEPENDENT DRUG EFFLUX TRANSPORTER SUGE"/>
    <property type="match status" value="1"/>
</dbReference>
<evidence type="ECO:0000256" key="4">
    <source>
        <dbReference type="ARBA" id="ARBA00022692"/>
    </source>
</evidence>
<evidence type="ECO:0000256" key="6">
    <source>
        <dbReference type="ARBA" id="ARBA00023136"/>
    </source>
</evidence>
<feature type="transmembrane region" description="Helical" evidence="8">
    <location>
        <begin position="29"/>
        <end position="48"/>
    </location>
</feature>
<dbReference type="Gene3D" id="1.10.3730.20">
    <property type="match status" value="2"/>
</dbReference>
<evidence type="ECO:0000313" key="9">
    <source>
        <dbReference type="EMBL" id="MEQ2359926.1"/>
    </source>
</evidence>
<dbReference type="Pfam" id="PF00893">
    <property type="entry name" value="Multi_Drug_Res"/>
    <property type="match status" value="1"/>
</dbReference>
<proteinExistence type="inferred from homology"/>
<evidence type="ECO:0000256" key="2">
    <source>
        <dbReference type="ARBA" id="ARBA00022448"/>
    </source>
</evidence>
<keyword evidence="10" id="KW-1185">Reference proteome</keyword>
<dbReference type="SUPFAM" id="SSF103481">
    <property type="entry name" value="Multidrug resistance efflux transporter EmrE"/>
    <property type="match status" value="2"/>
</dbReference>
<feature type="transmembrane region" description="Helical" evidence="8">
    <location>
        <begin position="264"/>
        <end position="281"/>
    </location>
</feature>
<feature type="transmembrane region" description="Helical" evidence="8">
    <location>
        <begin position="180"/>
        <end position="199"/>
    </location>
</feature>
<feature type="transmembrane region" description="Helical" evidence="8">
    <location>
        <begin position="211"/>
        <end position="230"/>
    </location>
</feature>
<keyword evidence="4 7" id="KW-0812">Transmembrane</keyword>
<sequence length="282" mass="31356">MYYLLLSITFSAFVSITMRLSDKHIRNNMTMFLSNYAVCILLAILFGLRVNTSAFSEGVIFPIGMGLISGIMYLVNFILLQVNINRNGIVLSTTFMKLGVIVPTIMAVVVFHETLTLTSIAGICLALISVVIINQNPNEVKNQNVSYQFSLLLILLAAGGFTDSLANIYDKCGSASLKDLYLLCTFLFAFLCSLIIKTYKKQRFTFADLGWGALIGIPNYFSARFLLLSLSQMPATIVYPVYNIGTIVFVTITGMIFFKERLSLNKWIAMGIIFLALFLLSI</sequence>
<dbReference type="EMBL" id="JBBMEI010000082">
    <property type="protein sequence ID" value="MEQ2359926.1"/>
    <property type="molecule type" value="Genomic_DNA"/>
</dbReference>
<comment type="similarity">
    <text evidence="7">Belongs to the drug/metabolite transporter (DMT) superfamily. Small multidrug resistance (SMR) (TC 2.A.7.1) family.</text>
</comment>
<dbReference type="RefSeq" id="WP_022213319.1">
    <property type="nucleotide sequence ID" value="NZ_JBBMEI010000082.1"/>
</dbReference>
<feature type="transmembrane region" description="Helical" evidence="8">
    <location>
        <begin position="60"/>
        <end position="82"/>
    </location>
</feature>
<evidence type="ECO:0000256" key="7">
    <source>
        <dbReference type="RuleBase" id="RU003942"/>
    </source>
</evidence>
<keyword evidence="3" id="KW-1003">Cell membrane</keyword>
<dbReference type="InterPro" id="IPR000390">
    <property type="entry name" value="Small_drug/metabolite_transptr"/>
</dbReference>
<dbReference type="PANTHER" id="PTHR30561:SF1">
    <property type="entry name" value="MULTIDRUG TRANSPORTER EMRE"/>
    <property type="match status" value="1"/>
</dbReference>
<evidence type="ECO:0000313" key="10">
    <source>
        <dbReference type="Proteomes" id="UP001446032"/>
    </source>
</evidence>
<evidence type="ECO:0000256" key="5">
    <source>
        <dbReference type="ARBA" id="ARBA00022989"/>
    </source>
</evidence>
<comment type="subcellular location">
    <subcellularLocation>
        <location evidence="1 7">Cell membrane</location>
        <topology evidence="1 7">Multi-pass membrane protein</topology>
    </subcellularLocation>
</comment>
<evidence type="ECO:0000256" key="1">
    <source>
        <dbReference type="ARBA" id="ARBA00004651"/>
    </source>
</evidence>
<protein>
    <submittedName>
        <fullName evidence="9">DMT family transporter</fullName>
    </submittedName>
</protein>
<organism evidence="9 10">
    <name type="scientific">Blautia intestinihominis</name>
    <dbReference type="NCBI Taxonomy" id="3133152"/>
    <lineage>
        <taxon>Bacteria</taxon>
        <taxon>Bacillati</taxon>
        <taxon>Bacillota</taxon>
        <taxon>Clostridia</taxon>
        <taxon>Lachnospirales</taxon>
        <taxon>Lachnospiraceae</taxon>
        <taxon>Blautia</taxon>
    </lineage>
</organism>
<dbReference type="InterPro" id="IPR037185">
    <property type="entry name" value="EmrE-like"/>
</dbReference>